<dbReference type="InterPro" id="IPR036890">
    <property type="entry name" value="HATPase_C_sf"/>
</dbReference>
<dbReference type="Gene3D" id="3.30.565.10">
    <property type="entry name" value="Histidine kinase-like ATPase, C-terminal domain"/>
    <property type="match status" value="1"/>
</dbReference>
<keyword evidence="3" id="KW-0902">Two-component regulatory system</keyword>
<evidence type="ECO:0000256" key="4">
    <source>
        <dbReference type="SAM" id="Coils"/>
    </source>
</evidence>
<dbReference type="Proteomes" id="UP001156441">
    <property type="component" value="Unassembled WGS sequence"/>
</dbReference>
<evidence type="ECO:0000259" key="6">
    <source>
        <dbReference type="Pfam" id="PF02518"/>
    </source>
</evidence>
<feature type="transmembrane region" description="Helical" evidence="5">
    <location>
        <begin position="16"/>
        <end position="34"/>
    </location>
</feature>
<evidence type="ECO:0000256" key="3">
    <source>
        <dbReference type="ARBA" id="ARBA00023012"/>
    </source>
</evidence>
<dbReference type="SUPFAM" id="SSF55874">
    <property type="entry name" value="ATPase domain of HSP90 chaperone/DNA topoisomerase II/histidine kinase"/>
    <property type="match status" value="1"/>
</dbReference>
<comment type="caution">
    <text evidence="7">The sequence shown here is derived from an EMBL/GenBank/DDBJ whole genome shotgun (WGS) entry which is preliminary data.</text>
</comment>
<sequence length="372" mass="39351">MAGEAVRLLVRFGRQYAAVVRLATLAPIVVIALLRAAPENLGVIAVAVGIAAVWTCCCAWGLLRTSAGRLLLAADVGVLLVVCLISFRAIVADENTGWLRLLVTFACVTWQWHTAPVAGAAAALLIDGGMTALVATAGADPSVLRAQVWLLVVAMLSRLAWTLVARAAARADRMAAEGEQARREAAVAEAVRAEERELANALHDTAATTLLMVGTGQVPADAPWLPRQATRDLDRLRSGDAPRPGRVDLVDLLRTGVDVTHVTVDLHVPERLPLPFDVATAISDAATEAINNVRRHAGTDRATIRLDGDERALRLEIADDGAGFAVDDVPATRRGLRESVHGRMRRIGGTATVSSGVGAGTVIRLDWGRDDA</sequence>
<keyword evidence="5" id="KW-1133">Transmembrane helix</keyword>
<reference evidence="7 8" key="1">
    <citation type="submission" date="2021-02" db="EMBL/GenBank/DDBJ databases">
        <title>Actinophytocola xerophila sp. nov., isolated from soil of cotton cropping field.</title>
        <authorList>
            <person name="Huang R."/>
            <person name="Chen X."/>
            <person name="Ge X."/>
            <person name="Liu W."/>
        </authorList>
    </citation>
    <scope>NUCLEOTIDE SEQUENCE [LARGE SCALE GENOMIC DNA]</scope>
    <source>
        <strain evidence="7 8">S1-96</strain>
    </source>
</reference>
<feature type="transmembrane region" description="Helical" evidence="5">
    <location>
        <begin position="98"/>
        <end position="126"/>
    </location>
</feature>
<evidence type="ECO:0000313" key="8">
    <source>
        <dbReference type="Proteomes" id="UP001156441"/>
    </source>
</evidence>
<dbReference type="EMBL" id="JAFFZE010000022">
    <property type="protein sequence ID" value="MCT2586750.1"/>
    <property type="molecule type" value="Genomic_DNA"/>
</dbReference>
<keyword evidence="8" id="KW-1185">Reference proteome</keyword>
<dbReference type="CDD" id="cd16917">
    <property type="entry name" value="HATPase_UhpB-NarQ-NarX-like"/>
    <property type="match status" value="1"/>
</dbReference>
<name>A0ABT2JH59_9PSEU</name>
<proteinExistence type="predicted"/>
<dbReference type="PANTHER" id="PTHR24421">
    <property type="entry name" value="NITRATE/NITRITE SENSOR PROTEIN NARX-RELATED"/>
    <property type="match status" value="1"/>
</dbReference>
<keyword evidence="5" id="KW-0472">Membrane</keyword>
<keyword evidence="1" id="KW-0808">Transferase</keyword>
<organism evidence="7 8">
    <name type="scientific">Actinophytocola gossypii</name>
    <dbReference type="NCBI Taxonomy" id="2812003"/>
    <lineage>
        <taxon>Bacteria</taxon>
        <taxon>Bacillati</taxon>
        <taxon>Actinomycetota</taxon>
        <taxon>Actinomycetes</taxon>
        <taxon>Pseudonocardiales</taxon>
        <taxon>Pseudonocardiaceae</taxon>
    </lineage>
</organism>
<feature type="domain" description="Histidine kinase/HSP90-like ATPase" evidence="6">
    <location>
        <begin position="281"/>
        <end position="365"/>
    </location>
</feature>
<evidence type="ECO:0000256" key="2">
    <source>
        <dbReference type="ARBA" id="ARBA00022777"/>
    </source>
</evidence>
<feature type="transmembrane region" description="Helical" evidence="5">
    <location>
        <begin position="41"/>
        <end position="63"/>
    </location>
</feature>
<feature type="transmembrane region" description="Helical" evidence="5">
    <location>
        <begin position="146"/>
        <end position="164"/>
    </location>
</feature>
<dbReference type="InterPro" id="IPR050482">
    <property type="entry name" value="Sensor_HK_TwoCompSys"/>
</dbReference>
<dbReference type="RefSeq" id="WP_260194611.1">
    <property type="nucleotide sequence ID" value="NZ_JAFFZE010000022.1"/>
</dbReference>
<feature type="coiled-coil region" evidence="4">
    <location>
        <begin position="164"/>
        <end position="196"/>
    </location>
</feature>
<keyword evidence="2" id="KW-0418">Kinase</keyword>
<feature type="transmembrane region" description="Helical" evidence="5">
    <location>
        <begin position="69"/>
        <end position="91"/>
    </location>
</feature>
<protein>
    <recommendedName>
        <fullName evidence="6">Histidine kinase/HSP90-like ATPase domain-containing protein</fullName>
    </recommendedName>
</protein>
<gene>
    <name evidence="7" type="ORF">JT362_26870</name>
</gene>
<dbReference type="InterPro" id="IPR003594">
    <property type="entry name" value="HATPase_dom"/>
</dbReference>
<evidence type="ECO:0000313" key="7">
    <source>
        <dbReference type="EMBL" id="MCT2586750.1"/>
    </source>
</evidence>
<evidence type="ECO:0000256" key="5">
    <source>
        <dbReference type="SAM" id="Phobius"/>
    </source>
</evidence>
<accession>A0ABT2JH59</accession>
<keyword evidence="5" id="KW-0812">Transmembrane</keyword>
<keyword evidence="4" id="KW-0175">Coiled coil</keyword>
<dbReference type="Pfam" id="PF02518">
    <property type="entry name" value="HATPase_c"/>
    <property type="match status" value="1"/>
</dbReference>
<evidence type="ECO:0000256" key="1">
    <source>
        <dbReference type="ARBA" id="ARBA00022679"/>
    </source>
</evidence>